<reference evidence="2" key="2">
    <citation type="submission" date="2014-07" db="EMBL/GenBank/DDBJ databases">
        <authorList>
            <person name="Hull J."/>
        </authorList>
    </citation>
    <scope>NUCLEOTIDE SEQUENCE</scope>
</reference>
<dbReference type="AlphaFoldDB" id="A0A0A9XDH5"/>
<sequence length="340" mass="38654">MSNLSKCKLGNKMSKHLRTKNKTKTKLTFSIPDNISEESSLDENYLDNYSTESEYSDSKQQEPDEFSSGEELTDGNGNPVRLFPADGDVHNEDGSKYNQDRLDKCFAELRTKSGQNPSSSNLASVLKAKAKGDFALPDFMKKSMRNQHQEAPGQEGSSSRVVKPPDPKSAPEAVLRLYNREDLVNNRKVMSYLSQLEAAEEDVNRRLEANVTVPAEEIEALHEARNAILRKFGYDFEDKAEMKRNDRKARKREKRKNEFPSGVSISSSSESDDSERLLKEEVTRRVLKGQESGVEINFADLMDHSSQWMKCVKEEMTGDNPRGRLENMTKLSDMFFDKKK</sequence>
<dbReference type="EMBL" id="GBHO01028494">
    <property type="protein sequence ID" value="JAG15110.1"/>
    <property type="molecule type" value="Transcribed_RNA"/>
</dbReference>
<feature type="region of interest" description="Disordered" evidence="1">
    <location>
        <begin position="243"/>
        <end position="277"/>
    </location>
</feature>
<feature type="compositionally biased region" description="Basic residues" evidence="1">
    <location>
        <begin position="245"/>
        <end position="254"/>
    </location>
</feature>
<dbReference type="EMBL" id="GBRD01015689">
    <property type="protein sequence ID" value="JAG50137.1"/>
    <property type="molecule type" value="Transcribed_RNA"/>
</dbReference>
<feature type="compositionally biased region" description="Basic residues" evidence="1">
    <location>
        <begin position="13"/>
        <end position="25"/>
    </location>
</feature>
<evidence type="ECO:0000256" key="1">
    <source>
        <dbReference type="SAM" id="MobiDB-lite"/>
    </source>
</evidence>
<organism evidence="2">
    <name type="scientific">Lygus hesperus</name>
    <name type="common">Western plant bug</name>
    <dbReference type="NCBI Taxonomy" id="30085"/>
    <lineage>
        <taxon>Eukaryota</taxon>
        <taxon>Metazoa</taxon>
        <taxon>Ecdysozoa</taxon>
        <taxon>Arthropoda</taxon>
        <taxon>Hexapoda</taxon>
        <taxon>Insecta</taxon>
        <taxon>Pterygota</taxon>
        <taxon>Neoptera</taxon>
        <taxon>Paraneoptera</taxon>
        <taxon>Hemiptera</taxon>
        <taxon>Heteroptera</taxon>
        <taxon>Panheteroptera</taxon>
        <taxon>Cimicomorpha</taxon>
        <taxon>Miridae</taxon>
        <taxon>Mirini</taxon>
        <taxon>Lygus</taxon>
    </lineage>
</organism>
<feature type="region of interest" description="Disordered" evidence="1">
    <location>
        <begin position="1"/>
        <end position="97"/>
    </location>
</feature>
<evidence type="ECO:0000313" key="3">
    <source>
        <dbReference type="EMBL" id="JAG50137.1"/>
    </source>
</evidence>
<evidence type="ECO:0000313" key="2">
    <source>
        <dbReference type="EMBL" id="JAG15110.1"/>
    </source>
</evidence>
<reference evidence="2" key="1">
    <citation type="journal article" date="2014" name="PLoS ONE">
        <title>Transcriptome-Based Identification of ABC Transporters in the Western Tarnished Plant Bug Lygus hesperus.</title>
        <authorList>
            <person name="Hull J.J."/>
            <person name="Chaney K."/>
            <person name="Geib S.M."/>
            <person name="Fabrick J.A."/>
            <person name="Brent C.S."/>
            <person name="Walsh D."/>
            <person name="Lavine L.C."/>
        </authorList>
    </citation>
    <scope>NUCLEOTIDE SEQUENCE</scope>
</reference>
<reference evidence="3" key="3">
    <citation type="submission" date="2014-09" db="EMBL/GenBank/DDBJ databases">
        <authorList>
            <person name="Magalhaes I.L.F."/>
            <person name="Oliveira U."/>
            <person name="Santos F.R."/>
            <person name="Vidigal T.H.D.A."/>
            <person name="Brescovit A.D."/>
            <person name="Santos A.J."/>
        </authorList>
    </citation>
    <scope>NUCLEOTIDE SEQUENCE</scope>
</reference>
<feature type="compositionally biased region" description="Acidic residues" evidence="1">
    <location>
        <begin position="35"/>
        <end position="45"/>
    </location>
</feature>
<gene>
    <name evidence="2" type="primary">WRKY40</name>
    <name evidence="2" type="ORF">CM83_4613</name>
</gene>
<accession>A0A0A9XDH5</accession>
<proteinExistence type="predicted"/>
<feature type="compositionally biased region" description="Acidic residues" evidence="1">
    <location>
        <begin position="63"/>
        <end position="73"/>
    </location>
</feature>
<protein>
    <submittedName>
        <fullName evidence="2">Putative WRKY transcription factor 40</fullName>
    </submittedName>
</protein>
<feature type="compositionally biased region" description="Basic and acidic residues" evidence="1">
    <location>
        <begin position="87"/>
        <end position="97"/>
    </location>
</feature>
<name>A0A0A9XDH5_LYGHE</name>
<feature type="region of interest" description="Disordered" evidence="1">
    <location>
        <begin position="141"/>
        <end position="172"/>
    </location>
</feature>